<dbReference type="PROSITE" id="PS51706">
    <property type="entry name" value="G_ENGB"/>
    <property type="match status" value="1"/>
</dbReference>
<dbReference type="InterPro" id="IPR019987">
    <property type="entry name" value="GTP-bd_ribosome_bio_YsxC"/>
</dbReference>
<dbReference type="HAMAP" id="MF_00321">
    <property type="entry name" value="GTPase_EngB"/>
    <property type="match status" value="1"/>
</dbReference>
<dbReference type="PANTHER" id="PTHR11649:SF13">
    <property type="entry name" value="ENGB-TYPE G DOMAIN-CONTAINING PROTEIN"/>
    <property type="match status" value="1"/>
</dbReference>
<feature type="domain" description="EngB-type G" evidence="11">
    <location>
        <begin position="24"/>
        <end position="205"/>
    </location>
</feature>
<evidence type="ECO:0000256" key="6">
    <source>
        <dbReference type="ARBA" id="ARBA00022842"/>
    </source>
</evidence>
<evidence type="ECO:0000256" key="4">
    <source>
        <dbReference type="ARBA" id="ARBA00022723"/>
    </source>
</evidence>
<comment type="cofactor">
    <cofactor evidence="1">
        <name>Mg(2+)</name>
        <dbReference type="ChEBI" id="CHEBI:18420"/>
    </cofactor>
</comment>
<dbReference type="PANTHER" id="PTHR11649">
    <property type="entry name" value="MSS1/TRME-RELATED GTP-BINDING PROTEIN"/>
    <property type="match status" value="1"/>
</dbReference>
<protein>
    <recommendedName>
        <fullName evidence="10">Probable GTP-binding protein EngB</fullName>
    </recommendedName>
</protein>
<reference evidence="13" key="1">
    <citation type="journal article" date="2022" name="Int. J. Syst. Evol. Microbiol.">
        <title>Anaeromyxobacter oryzae sp. nov., Anaeromyxobacter diazotrophicus sp. nov. and Anaeromyxobacter paludicola sp. nov., isolated from paddy soils.</title>
        <authorList>
            <person name="Itoh H."/>
            <person name="Xu Z."/>
            <person name="Mise K."/>
            <person name="Masuda Y."/>
            <person name="Ushijima N."/>
            <person name="Hayakawa C."/>
            <person name="Shiratori Y."/>
            <person name="Senoo K."/>
        </authorList>
    </citation>
    <scope>NUCLEOTIDE SEQUENCE [LARGE SCALE GENOMIC DNA]</scope>
    <source>
        <strain evidence="13">Red232</strain>
    </source>
</reference>
<evidence type="ECO:0000256" key="3">
    <source>
        <dbReference type="ARBA" id="ARBA00022618"/>
    </source>
</evidence>
<keyword evidence="13" id="KW-1185">Reference proteome</keyword>
<dbReference type="Proteomes" id="UP001162891">
    <property type="component" value="Chromosome"/>
</dbReference>
<name>A0ABN6MYF9_9BACT</name>
<dbReference type="CDD" id="cd01876">
    <property type="entry name" value="YihA_EngB"/>
    <property type="match status" value="1"/>
</dbReference>
<dbReference type="NCBIfam" id="TIGR03598">
    <property type="entry name" value="GTPase_YsxC"/>
    <property type="match status" value="1"/>
</dbReference>
<dbReference type="EMBL" id="AP025591">
    <property type="protein sequence ID" value="BDG05951.1"/>
    <property type="molecule type" value="Genomic_DNA"/>
</dbReference>
<evidence type="ECO:0000259" key="11">
    <source>
        <dbReference type="PROSITE" id="PS51706"/>
    </source>
</evidence>
<organism evidence="12 13">
    <name type="scientific">Anaeromyxobacter oryzae</name>
    <dbReference type="NCBI Taxonomy" id="2918170"/>
    <lineage>
        <taxon>Bacteria</taxon>
        <taxon>Pseudomonadati</taxon>
        <taxon>Myxococcota</taxon>
        <taxon>Myxococcia</taxon>
        <taxon>Myxococcales</taxon>
        <taxon>Cystobacterineae</taxon>
        <taxon>Anaeromyxobacteraceae</taxon>
        <taxon>Anaeromyxobacter</taxon>
    </lineage>
</organism>
<dbReference type="InterPro" id="IPR030393">
    <property type="entry name" value="G_ENGB_dom"/>
</dbReference>
<proteinExistence type="inferred from homology"/>
<keyword evidence="9 10" id="KW-0131">Cell cycle</keyword>
<evidence type="ECO:0000256" key="7">
    <source>
        <dbReference type="ARBA" id="ARBA00023134"/>
    </source>
</evidence>
<keyword evidence="5 10" id="KW-0547">Nucleotide-binding</keyword>
<sequence length="216" mass="23368">MAIQVVSAEFHKTATRPDEWPRGPVPEVAFVGRSNVGKSSMLNALTRRKGLARVSATPGRTRALQFFDVSFRPTPAARPRPLRLCDLPGYGYAKVSKAERDRWAAMIEDYLRERDVLRAVVLIVDARHPPTEGDEDAAAFLQSAGRRLVVAATKMDKLPKARRAAALQAVERSLGLGRGEAVPFSAIEGTGSDALWARLAALAAEEAPAAPDRDAS</sequence>
<evidence type="ECO:0000256" key="10">
    <source>
        <dbReference type="HAMAP-Rule" id="MF_00321"/>
    </source>
</evidence>
<dbReference type="RefSeq" id="WP_248355159.1">
    <property type="nucleotide sequence ID" value="NZ_AP025591.1"/>
</dbReference>
<comment type="function">
    <text evidence="10">Necessary for normal cell division and for the maintenance of normal septation.</text>
</comment>
<evidence type="ECO:0000256" key="1">
    <source>
        <dbReference type="ARBA" id="ARBA00001946"/>
    </source>
</evidence>
<dbReference type="InterPro" id="IPR027417">
    <property type="entry name" value="P-loop_NTPase"/>
</dbReference>
<accession>A0ABN6MYF9</accession>
<evidence type="ECO:0000256" key="5">
    <source>
        <dbReference type="ARBA" id="ARBA00022741"/>
    </source>
</evidence>
<evidence type="ECO:0000256" key="8">
    <source>
        <dbReference type="ARBA" id="ARBA00023210"/>
    </source>
</evidence>
<keyword evidence="8 10" id="KW-0717">Septation</keyword>
<gene>
    <name evidence="10 12" type="primary">engB</name>
    <name evidence="12" type="ORF">AMOR_49470</name>
</gene>
<evidence type="ECO:0000313" key="12">
    <source>
        <dbReference type="EMBL" id="BDG05951.1"/>
    </source>
</evidence>
<dbReference type="InterPro" id="IPR006073">
    <property type="entry name" value="GTP-bd"/>
</dbReference>
<comment type="similarity">
    <text evidence="2 10">Belongs to the TRAFAC class TrmE-Era-EngA-EngB-Septin-like GTPase superfamily. EngB GTPase family.</text>
</comment>
<dbReference type="Gene3D" id="3.40.50.300">
    <property type="entry name" value="P-loop containing nucleotide triphosphate hydrolases"/>
    <property type="match status" value="1"/>
</dbReference>
<keyword evidence="6" id="KW-0460">Magnesium</keyword>
<dbReference type="SUPFAM" id="SSF52540">
    <property type="entry name" value="P-loop containing nucleoside triphosphate hydrolases"/>
    <property type="match status" value="1"/>
</dbReference>
<dbReference type="Pfam" id="PF01926">
    <property type="entry name" value="MMR_HSR1"/>
    <property type="match status" value="1"/>
</dbReference>
<evidence type="ECO:0000313" key="13">
    <source>
        <dbReference type="Proteomes" id="UP001162891"/>
    </source>
</evidence>
<keyword evidence="7 10" id="KW-0342">GTP-binding</keyword>
<keyword evidence="4" id="KW-0479">Metal-binding</keyword>
<evidence type="ECO:0000256" key="2">
    <source>
        <dbReference type="ARBA" id="ARBA00009638"/>
    </source>
</evidence>
<keyword evidence="3 10" id="KW-0132">Cell division</keyword>
<evidence type="ECO:0000256" key="9">
    <source>
        <dbReference type="ARBA" id="ARBA00023306"/>
    </source>
</evidence>